<dbReference type="AlphaFoldDB" id="A0A1Y2G2G4"/>
<dbReference type="GO" id="GO:0006629">
    <property type="term" value="P:lipid metabolic process"/>
    <property type="evidence" value="ECO:0007669"/>
    <property type="project" value="InterPro"/>
</dbReference>
<dbReference type="SUPFAM" id="SSF51695">
    <property type="entry name" value="PLC-like phosphodiesterases"/>
    <property type="match status" value="1"/>
</dbReference>
<comment type="caution">
    <text evidence="2">The sequence shown here is derived from an EMBL/GenBank/DDBJ whole genome shotgun (WGS) entry which is preliminary data.</text>
</comment>
<evidence type="ECO:0000256" key="1">
    <source>
        <dbReference type="SAM" id="MobiDB-lite"/>
    </source>
</evidence>
<accession>A0A1Y2G2G4</accession>
<evidence type="ECO:0000313" key="3">
    <source>
        <dbReference type="Proteomes" id="UP000193467"/>
    </source>
</evidence>
<dbReference type="STRING" id="106004.A0A1Y2G2G4"/>
<feature type="compositionally biased region" description="Polar residues" evidence="1">
    <location>
        <begin position="100"/>
        <end position="116"/>
    </location>
</feature>
<dbReference type="EMBL" id="MCGR01000002">
    <property type="protein sequence ID" value="ORY91566.1"/>
    <property type="molecule type" value="Genomic_DNA"/>
</dbReference>
<feature type="region of interest" description="Disordered" evidence="1">
    <location>
        <begin position="266"/>
        <end position="286"/>
    </location>
</feature>
<evidence type="ECO:0000313" key="2">
    <source>
        <dbReference type="EMBL" id="ORY91566.1"/>
    </source>
</evidence>
<proteinExistence type="predicted"/>
<dbReference type="InterPro" id="IPR017946">
    <property type="entry name" value="PLC-like_Pdiesterase_TIM-brl"/>
</dbReference>
<dbReference type="GO" id="GO:0008081">
    <property type="term" value="F:phosphoric diester hydrolase activity"/>
    <property type="evidence" value="ECO:0007669"/>
    <property type="project" value="InterPro"/>
</dbReference>
<feature type="region of interest" description="Disordered" evidence="1">
    <location>
        <begin position="166"/>
        <end position="193"/>
    </location>
</feature>
<organism evidence="2 3">
    <name type="scientific">Leucosporidium creatinivorum</name>
    <dbReference type="NCBI Taxonomy" id="106004"/>
    <lineage>
        <taxon>Eukaryota</taxon>
        <taxon>Fungi</taxon>
        <taxon>Dikarya</taxon>
        <taxon>Basidiomycota</taxon>
        <taxon>Pucciniomycotina</taxon>
        <taxon>Microbotryomycetes</taxon>
        <taxon>Leucosporidiales</taxon>
        <taxon>Leucosporidium</taxon>
    </lineage>
</organism>
<gene>
    <name evidence="2" type="ORF">BCR35DRAFT_298770</name>
</gene>
<feature type="region of interest" description="Disordered" evidence="1">
    <location>
        <begin position="27"/>
        <end position="63"/>
    </location>
</feature>
<dbReference type="InParanoid" id="A0A1Y2G2G4"/>
<dbReference type="OrthoDB" id="4153866at2759"/>
<name>A0A1Y2G2G4_9BASI</name>
<reference evidence="2 3" key="1">
    <citation type="submission" date="2016-07" db="EMBL/GenBank/DDBJ databases">
        <title>Pervasive Adenine N6-methylation of Active Genes in Fungi.</title>
        <authorList>
            <consortium name="DOE Joint Genome Institute"/>
            <person name="Mondo S.J."/>
            <person name="Dannebaum R.O."/>
            <person name="Kuo R.C."/>
            <person name="Labutti K."/>
            <person name="Haridas S."/>
            <person name="Kuo A."/>
            <person name="Salamov A."/>
            <person name="Ahrendt S.R."/>
            <person name="Lipzen A."/>
            <person name="Sullivan W."/>
            <person name="Andreopoulos W.B."/>
            <person name="Clum A."/>
            <person name="Lindquist E."/>
            <person name="Daum C."/>
            <person name="Ramamoorthy G.K."/>
            <person name="Gryganskyi A."/>
            <person name="Culley D."/>
            <person name="Magnuson J.K."/>
            <person name="James T.Y."/>
            <person name="O'Malley M.A."/>
            <person name="Stajich J.E."/>
            <person name="Spatafora J.W."/>
            <person name="Visel A."/>
            <person name="Grigoriev I.V."/>
        </authorList>
    </citation>
    <scope>NUCLEOTIDE SEQUENCE [LARGE SCALE GENOMIC DNA]</scope>
    <source>
        <strain evidence="2 3">62-1032</strain>
    </source>
</reference>
<keyword evidence="3" id="KW-1185">Reference proteome</keyword>
<protein>
    <recommendedName>
        <fullName evidence="4">GP-PDE domain-containing protein</fullName>
    </recommendedName>
</protein>
<feature type="compositionally biased region" description="Low complexity" evidence="1">
    <location>
        <begin position="36"/>
        <end position="52"/>
    </location>
</feature>
<dbReference type="Proteomes" id="UP000193467">
    <property type="component" value="Unassembled WGS sequence"/>
</dbReference>
<evidence type="ECO:0008006" key="4">
    <source>
        <dbReference type="Google" id="ProtNLM"/>
    </source>
</evidence>
<sequence>MTAFARSSFSLTFLDFCSTSTCSRMMAQQATPPTESLPLPIPSNSSSTVSPHSHSHSHSQDDLARRCRQLARSFGHGAVVEQQFGSHGAVRESHSPLRASPNTSPARSPRLTSSLFPLSPTGKIQPPLSPRSSSYPTPEGSFILSEIMEEEGGDDAIKRRIAASSGALSETEASDVEQGAKARQGSRTSSRMTALNSLKLGGENLDEALLRSSLRDGVSHFELDVWLVDGELLVGPDQTTLSAENTLTSMYIDPLLNIFNIQQPPTPSTGSFSHHRRRSSSGASSNHPFPAYLHQPLLLLVDFKTSPEMSLQFLIHFVDPLHDASLLTTYCANSHLFTPGLITIVCAGADAAMRETIHGMSPRFVFAAAPISEDDRMEGKETTPVAIGELGEAVGWSGEGELSEDQKLKVRDQVDHAHAKGMKVFYRGLNKEMGEQVREDLRAEGVDYL</sequence>
<feature type="region of interest" description="Disordered" evidence="1">
    <location>
        <begin position="86"/>
        <end position="139"/>
    </location>
</feature>